<evidence type="ECO:0000256" key="7">
    <source>
        <dbReference type="ARBA" id="ARBA00038929"/>
    </source>
</evidence>
<feature type="region of interest" description="Disordered" evidence="8">
    <location>
        <begin position="665"/>
        <end position="686"/>
    </location>
</feature>
<keyword evidence="4" id="KW-0326">Glycosidase</keyword>
<evidence type="ECO:0000256" key="6">
    <source>
        <dbReference type="ARBA" id="ARBA00036824"/>
    </source>
</evidence>
<keyword evidence="9" id="KW-0812">Transmembrane</keyword>
<feature type="transmembrane region" description="Helical" evidence="9">
    <location>
        <begin position="51"/>
        <end position="74"/>
    </location>
</feature>
<feature type="compositionally biased region" description="Low complexity" evidence="8">
    <location>
        <begin position="95"/>
        <end position="121"/>
    </location>
</feature>
<proteinExistence type="inferred from homology"/>
<dbReference type="PANTHER" id="PTHR31297:SF34">
    <property type="entry name" value="GLUCAN 1,3-BETA-GLUCOSIDASE 2"/>
    <property type="match status" value="1"/>
</dbReference>
<evidence type="ECO:0000256" key="5">
    <source>
        <dbReference type="ARBA" id="ARBA00023316"/>
    </source>
</evidence>
<dbReference type="OrthoDB" id="62120at2759"/>
<evidence type="ECO:0000256" key="2">
    <source>
        <dbReference type="ARBA" id="ARBA00022801"/>
    </source>
</evidence>
<evidence type="ECO:0000256" key="4">
    <source>
        <dbReference type="ARBA" id="ARBA00023295"/>
    </source>
</evidence>
<organism evidence="10 11">
    <name type="scientific">Cylindrobasidium torrendii FP15055 ss-10</name>
    <dbReference type="NCBI Taxonomy" id="1314674"/>
    <lineage>
        <taxon>Eukaryota</taxon>
        <taxon>Fungi</taxon>
        <taxon>Dikarya</taxon>
        <taxon>Basidiomycota</taxon>
        <taxon>Agaricomycotina</taxon>
        <taxon>Agaricomycetes</taxon>
        <taxon>Agaricomycetidae</taxon>
        <taxon>Agaricales</taxon>
        <taxon>Marasmiineae</taxon>
        <taxon>Physalacriaceae</taxon>
        <taxon>Cylindrobasidium</taxon>
    </lineage>
</organism>
<dbReference type="GO" id="GO:0009986">
    <property type="term" value="C:cell surface"/>
    <property type="evidence" value="ECO:0007669"/>
    <property type="project" value="TreeGrafter"/>
</dbReference>
<dbReference type="Gene3D" id="3.20.20.80">
    <property type="entry name" value="Glycosidases"/>
    <property type="match status" value="1"/>
</dbReference>
<dbReference type="InterPro" id="IPR050386">
    <property type="entry name" value="Glycosyl_hydrolase_5"/>
</dbReference>
<evidence type="ECO:0000313" key="11">
    <source>
        <dbReference type="Proteomes" id="UP000054007"/>
    </source>
</evidence>
<feature type="region of interest" description="Disordered" evidence="8">
    <location>
        <begin position="81"/>
        <end position="125"/>
    </location>
</feature>
<evidence type="ECO:0000256" key="1">
    <source>
        <dbReference type="ARBA" id="ARBA00005641"/>
    </source>
</evidence>
<feature type="region of interest" description="Disordered" evidence="8">
    <location>
        <begin position="1"/>
        <end position="44"/>
    </location>
</feature>
<keyword evidence="3" id="KW-0325">Glycoprotein</keyword>
<dbReference type="SUPFAM" id="SSF51445">
    <property type="entry name" value="(Trans)glycosidases"/>
    <property type="match status" value="1"/>
</dbReference>
<dbReference type="Proteomes" id="UP000054007">
    <property type="component" value="Unassembled WGS sequence"/>
</dbReference>
<keyword evidence="2 10" id="KW-0378">Hydrolase</keyword>
<dbReference type="InterPro" id="IPR017853">
    <property type="entry name" value="GH"/>
</dbReference>
<dbReference type="EC" id="3.2.1.58" evidence="7"/>
<protein>
    <recommendedName>
        <fullName evidence="7">glucan 1,3-beta-glucosidase</fullName>
        <ecNumber evidence="7">3.2.1.58</ecNumber>
    </recommendedName>
</protein>
<dbReference type="PANTHER" id="PTHR31297">
    <property type="entry name" value="GLUCAN ENDO-1,6-BETA-GLUCOSIDASE B"/>
    <property type="match status" value="1"/>
</dbReference>
<keyword evidence="5" id="KW-0961">Cell wall biogenesis/degradation</keyword>
<dbReference type="GO" id="GO:0071555">
    <property type="term" value="P:cell wall organization"/>
    <property type="evidence" value="ECO:0007669"/>
    <property type="project" value="UniProtKB-KW"/>
</dbReference>
<gene>
    <name evidence="10" type="ORF">CYLTODRAFT_359971</name>
</gene>
<dbReference type="GO" id="GO:0005576">
    <property type="term" value="C:extracellular region"/>
    <property type="evidence" value="ECO:0007669"/>
    <property type="project" value="TreeGrafter"/>
</dbReference>
<name>A0A0D7AZQ1_9AGAR</name>
<evidence type="ECO:0000256" key="9">
    <source>
        <dbReference type="SAM" id="Phobius"/>
    </source>
</evidence>
<keyword evidence="11" id="KW-1185">Reference proteome</keyword>
<accession>A0A0D7AZQ1</accession>
<sequence length="686" mass="73246">MISRDSTALLNKPELDTHPSPQTPVHVPLAATQDETPAPEETTPQRRRRGLIFWLLCLAALIVVVLAVILPVYFTVIKKDNDSDSSSSGGGSSGNGTPTSGSVPTATPSAATTGGDGSTVTLEDGSTFKYSNPHDGFWVADPKDPFSGAAKPNSWTPALNETWKWGENRVFGVNLGGWLVIEPFITPALFQKYPTAIDEWSLSVAMAADTAGGGLGQLEDHYRTFITEKDFAEIAGAGLNYVRIPIPFWAVDKWEGEPFLEKVCWKYILKAFAWARKYGLRVKLDLHTIPGSQNGYNHSGKNGQVGFLVGTMGMANAQRTLHYIRIITEFIAQKEYQDVVQIFGIMNEALITTIGTEQLTAFYREAHDIIRGITGFGEGHGPYISIHDGFLGVDTWAGFLAGSDRIILDRHPYTSFSGSTFDEPIATGTGDGAGGVWPSTACAWADGFVAASTSFGVTIAGEWSNGYNDCGLFLTGVNGQQSYGGDCGVWQDASTWDDSTKAGLAAFNQAQMDALKDWFFWTWKIGNSQAGHVESPLWSYQLGLEGGWISRDPRTAAGKCGGGTPTFDGTYQPYMTGGAGAGTITVAAGTPYPPAQLNMADVPVAELPQYTATASVVPLPGPSIKGFEVDGWYDEDDRTLAPTTIPGCDYPDAWDGVNAAIPTGCGTGTTSAPTGTTTTATTDDDE</sequence>
<dbReference type="STRING" id="1314674.A0A0D7AZQ1"/>
<keyword evidence="9" id="KW-1133">Transmembrane helix</keyword>
<dbReference type="GO" id="GO:0004338">
    <property type="term" value="F:glucan exo-1,3-beta-glucosidase activity"/>
    <property type="evidence" value="ECO:0007669"/>
    <property type="project" value="UniProtKB-EC"/>
</dbReference>
<evidence type="ECO:0000256" key="8">
    <source>
        <dbReference type="SAM" id="MobiDB-lite"/>
    </source>
</evidence>
<dbReference type="AlphaFoldDB" id="A0A0D7AZQ1"/>
<comment type="catalytic activity">
    <reaction evidence="6">
        <text>Successive hydrolysis of beta-D-glucose units from the non-reducing ends of (1-&gt;3)-beta-D-glucans, releasing alpha-glucose.</text>
        <dbReference type="EC" id="3.2.1.58"/>
    </reaction>
</comment>
<comment type="similarity">
    <text evidence="1">Belongs to the glycosyl hydrolase 5 (cellulase A) family.</text>
</comment>
<reference evidence="10 11" key="1">
    <citation type="journal article" date="2015" name="Fungal Genet. Biol.">
        <title>Evolution of novel wood decay mechanisms in Agaricales revealed by the genome sequences of Fistulina hepatica and Cylindrobasidium torrendii.</title>
        <authorList>
            <person name="Floudas D."/>
            <person name="Held B.W."/>
            <person name="Riley R."/>
            <person name="Nagy L.G."/>
            <person name="Koehler G."/>
            <person name="Ransdell A.S."/>
            <person name="Younus H."/>
            <person name="Chow J."/>
            <person name="Chiniquy J."/>
            <person name="Lipzen A."/>
            <person name="Tritt A."/>
            <person name="Sun H."/>
            <person name="Haridas S."/>
            <person name="LaButti K."/>
            <person name="Ohm R.A."/>
            <person name="Kues U."/>
            <person name="Blanchette R.A."/>
            <person name="Grigoriev I.V."/>
            <person name="Minto R.E."/>
            <person name="Hibbett D.S."/>
        </authorList>
    </citation>
    <scope>NUCLEOTIDE SEQUENCE [LARGE SCALE GENOMIC DNA]</scope>
    <source>
        <strain evidence="10 11">FP15055 ss-10</strain>
    </source>
</reference>
<evidence type="ECO:0000256" key="3">
    <source>
        <dbReference type="ARBA" id="ARBA00023180"/>
    </source>
</evidence>
<dbReference type="GO" id="GO:0009251">
    <property type="term" value="P:glucan catabolic process"/>
    <property type="evidence" value="ECO:0007669"/>
    <property type="project" value="TreeGrafter"/>
</dbReference>
<keyword evidence="9" id="KW-0472">Membrane</keyword>
<dbReference type="EMBL" id="KN880695">
    <property type="protein sequence ID" value="KIY63455.1"/>
    <property type="molecule type" value="Genomic_DNA"/>
</dbReference>
<evidence type="ECO:0000313" key="10">
    <source>
        <dbReference type="EMBL" id="KIY63455.1"/>
    </source>
</evidence>